<keyword evidence="3" id="KW-1185">Reference proteome</keyword>
<evidence type="ECO:0008006" key="4">
    <source>
        <dbReference type="Google" id="ProtNLM"/>
    </source>
</evidence>
<reference evidence="2 3" key="1">
    <citation type="submission" date="2015-04" db="EMBL/GenBank/DDBJ databases">
        <title>Complete Genome Sequence of Kosmotoga pacifica SLHLJ1.</title>
        <authorList>
            <person name="Jiang L.J."/>
            <person name="Shao Z.Z."/>
            <person name="Jebbar M."/>
        </authorList>
    </citation>
    <scope>NUCLEOTIDE SEQUENCE [LARGE SCALE GENOMIC DNA]</scope>
    <source>
        <strain evidence="2 3">SLHLJ1</strain>
    </source>
</reference>
<dbReference type="KEGG" id="kpf:IX53_02575"/>
<dbReference type="PATRIC" id="fig|1330330.3.peg.523"/>
<protein>
    <recommendedName>
        <fullName evidence="4">Outer membrane protein beta-barrel domain-containing protein</fullName>
    </recommendedName>
</protein>
<dbReference type="STRING" id="1330330.IX53_02575"/>
<name>A0A0G2Z9X2_9BACT</name>
<evidence type="ECO:0000313" key="2">
    <source>
        <dbReference type="EMBL" id="AKI96891.1"/>
    </source>
</evidence>
<accession>A0A0G2Z9X2</accession>
<dbReference type="AlphaFoldDB" id="A0A0G2Z9X2"/>
<dbReference type="Proteomes" id="UP000035159">
    <property type="component" value="Chromosome"/>
</dbReference>
<feature type="signal peptide" evidence="1">
    <location>
        <begin position="1"/>
        <end position="19"/>
    </location>
</feature>
<feature type="chain" id="PRO_5002550715" description="Outer membrane protein beta-barrel domain-containing protein" evidence="1">
    <location>
        <begin position="20"/>
        <end position="172"/>
    </location>
</feature>
<evidence type="ECO:0000256" key="1">
    <source>
        <dbReference type="SAM" id="SignalP"/>
    </source>
</evidence>
<proteinExistence type="predicted"/>
<keyword evidence="1" id="KW-0732">Signal</keyword>
<evidence type="ECO:0000313" key="3">
    <source>
        <dbReference type="Proteomes" id="UP000035159"/>
    </source>
</evidence>
<gene>
    <name evidence="2" type="ORF">IX53_02575</name>
</gene>
<organism evidence="2 3">
    <name type="scientific">Kosmotoga pacifica</name>
    <dbReference type="NCBI Taxonomy" id="1330330"/>
    <lineage>
        <taxon>Bacteria</taxon>
        <taxon>Thermotogati</taxon>
        <taxon>Thermotogota</taxon>
        <taxon>Thermotogae</taxon>
        <taxon>Kosmotogales</taxon>
        <taxon>Kosmotogaceae</taxon>
        <taxon>Kosmotoga</taxon>
    </lineage>
</organism>
<sequence length="172" mass="18450">MKKTFAVLILALLSTWAFATVYIGSGVIMHATDVGTGKVTLPGIMLRVEMPLNDNVGFSLNAEFAMLSVDNKAGALTFDFYFNLLSDPDLVSVRLLLPLGLIFDTVDGNPDTAFGDPHIAAGLGLELTAPIGKNIALLGTIKGLRVKDYPANLYSPVFFEYFTGGLGLVWSF</sequence>
<dbReference type="EMBL" id="CP011232">
    <property type="protein sequence ID" value="AKI96891.1"/>
    <property type="molecule type" value="Genomic_DNA"/>
</dbReference>
<dbReference type="OrthoDB" id="9834329at2"/>
<dbReference type="RefSeq" id="WP_047754026.1">
    <property type="nucleotide sequence ID" value="NZ_CAJUHA010000004.1"/>
</dbReference>